<gene>
    <name evidence="1" type="ORF">EZS28_017666</name>
</gene>
<sequence>MFDCFVDQDVVSAPSDLYHSLTFENLNVDDKKNYYGLIDGEPLETANIFQLTTFVPVNFGFIALSKIENKVYPDSVNVLGSE</sequence>
<accession>A0A5J4VW92</accession>
<protein>
    <submittedName>
        <fullName evidence="1">Uncharacterized protein</fullName>
    </submittedName>
</protein>
<name>A0A5J4VW92_9EUKA</name>
<dbReference type="AlphaFoldDB" id="A0A5J4VW92"/>
<evidence type="ECO:0000313" key="2">
    <source>
        <dbReference type="Proteomes" id="UP000324800"/>
    </source>
</evidence>
<comment type="caution">
    <text evidence="1">The sequence shown here is derived from an EMBL/GenBank/DDBJ whole genome shotgun (WGS) entry which is preliminary data.</text>
</comment>
<dbReference type="Proteomes" id="UP000324800">
    <property type="component" value="Unassembled WGS sequence"/>
</dbReference>
<dbReference type="EMBL" id="SNRW01004643">
    <property type="protein sequence ID" value="KAA6386808.1"/>
    <property type="molecule type" value="Genomic_DNA"/>
</dbReference>
<reference evidence="1 2" key="1">
    <citation type="submission" date="2019-03" db="EMBL/GenBank/DDBJ databases">
        <title>Single cell metagenomics reveals metabolic interactions within the superorganism composed of flagellate Streblomastix strix and complex community of Bacteroidetes bacteria on its surface.</title>
        <authorList>
            <person name="Treitli S.C."/>
            <person name="Kolisko M."/>
            <person name="Husnik F."/>
            <person name="Keeling P."/>
            <person name="Hampl V."/>
        </authorList>
    </citation>
    <scope>NUCLEOTIDE SEQUENCE [LARGE SCALE GENOMIC DNA]</scope>
    <source>
        <strain evidence="1">ST1C</strain>
    </source>
</reference>
<proteinExistence type="predicted"/>
<organism evidence="1 2">
    <name type="scientific">Streblomastix strix</name>
    <dbReference type="NCBI Taxonomy" id="222440"/>
    <lineage>
        <taxon>Eukaryota</taxon>
        <taxon>Metamonada</taxon>
        <taxon>Preaxostyla</taxon>
        <taxon>Oxymonadida</taxon>
        <taxon>Streblomastigidae</taxon>
        <taxon>Streblomastix</taxon>
    </lineage>
</organism>
<evidence type="ECO:0000313" key="1">
    <source>
        <dbReference type="EMBL" id="KAA6386808.1"/>
    </source>
</evidence>